<protein>
    <submittedName>
        <fullName evidence="1">Uncharacterized protein</fullName>
    </submittedName>
</protein>
<gene>
    <name evidence="1" type="ORF">RIF25_02345</name>
</gene>
<sequence length="239" mass="26401">MVNLPNTRTVCPQIELIELVVNPAAGTDNAPLEITRAQLTSLVIPALHAQGLDVIVRESGEPALEQFPPSVRLPLTWAGETEDADLDQILALCQDWPGLQGILKQAGFLTGPGDHWLPVASTEKGLLYGELIGQGQDGHYFQPIHVPDKIRQPLYYLTQYLLRELNVPFRGCCLVQVGWIEGELCFDRLWPFPIQPALASLGVQSPDLFYVHYLCCQGLPLKDLRIQGQAPYGELADLS</sequence>
<reference evidence="2" key="1">
    <citation type="submission" date="2023-07" db="EMBL/GenBank/DDBJ databases">
        <authorList>
            <person name="Luz R."/>
            <person name="Cordeiro R."/>
            <person name="Fonseca A."/>
            <person name="Goncalves V."/>
        </authorList>
    </citation>
    <scope>NUCLEOTIDE SEQUENCE [LARGE SCALE GENOMIC DNA]</scope>
    <source>
        <strain evidence="2">BACA0444</strain>
    </source>
</reference>
<keyword evidence="2" id="KW-1185">Reference proteome</keyword>
<dbReference type="Proteomes" id="UP001268256">
    <property type="component" value="Unassembled WGS sequence"/>
</dbReference>
<dbReference type="RefSeq" id="WP_322876940.1">
    <property type="nucleotide sequence ID" value="NZ_JAVMIP010000001.1"/>
</dbReference>
<evidence type="ECO:0000313" key="1">
    <source>
        <dbReference type="EMBL" id="MDS3859639.1"/>
    </source>
</evidence>
<comment type="caution">
    <text evidence="1">The sequence shown here is derived from an EMBL/GenBank/DDBJ whole genome shotgun (WGS) entry which is preliminary data.</text>
</comment>
<dbReference type="EMBL" id="JAVMIP010000001">
    <property type="protein sequence ID" value="MDS3859639.1"/>
    <property type="molecule type" value="Genomic_DNA"/>
</dbReference>
<organism evidence="1 2">
    <name type="scientific">Pseudocalidococcus azoricus BACA0444</name>
    <dbReference type="NCBI Taxonomy" id="2918990"/>
    <lineage>
        <taxon>Bacteria</taxon>
        <taxon>Bacillati</taxon>
        <taxon>Cyanobacteriota</taxon>
        <taxon>Cyanophyceae</taxon>
        <taxon>Acaryochloridales</taxon>
        <taxon>Thermosynechococcaceae</taxon>
        <taxon>Pseudocalidococcus</taxon>
        <taxon>Pseudocalidococcus azoricus</taxon>
    </lineage>
</organism>
<proteinExistence type="predicted"/>
<accession>A0AAE4FP40</accession>
<dbReference type="AlphaFoldDB" id="A0AAE4FP40"/>
<evidence type="ECO:0000313" key="2">
    <source>
        <dbReference type="Proteomes" id="UP001268256"/>
    </source>
</evidence>
<name>A0AAE4FP40_9CYAN</name>